<keyword evidence="2" id="KW-1185">Reference proteome</keyword>
<accession>A0A8G0L9K7</accession>
<dbReference type="EMBL" id="CP075865">
    <property type="protein sequence ID" value="QYS95824.1"/>
    <property type="molecule type" value="Genomic_DNA"/>
</dbReference>
<dbReference type="AlphaFoldDB" id="A0A8G0L9K7"/>
<organism evidence="1 2">
    <name type="scientific">Trichoderma simmonsii</name>
    <dbReference type="NCBI Taxonomy" id="1491479"/>
    <lineage>
        <taxon>Eukaryota</taxon>
        <taxon>Fungi</taxon>
        <taxon>Dikarya</taxon>
        <taxon>Ascomycota</taxon>
        <taxon>Pezizomycotina</taxon>
        <taxon>Sordariomycetes</taxon>
        <taxon>Hypocreomycetidae</taxon>
        <taxon>Hypocreales</taxon>
        <taxon>Hypocreaceae</taxon>
        <taxon>Trichoderma</taxon>
    </lineage>
</organism>
<evidence type="ECO:0000313" key="1">
    <source>
        <dbReference type="EMBL" id="QYS95824.1"/>
    </source>
</evidence>
<dbReference type="Proteomes" id="UP000826661">
    <property type="component" value="Chromosome II"/>
</dbReference>
<sequence length="105" mass="11780">MTLFLPSLSPTMPFPMGIILRRSPKKRIKKNRGGPSYANALIQDSQGIVFVPMRRSLLVILMPSPSQYRSSHLKKPNKRMDGIAARHRVQGGARQSNLISTEHLC</sequence>
<name>A0A8G0L9K7_9HYPO</name>
<proteinExistence type="predicted"/>
<evidence type="ECO:0000313" key="2">
    <source>
        <dbReference type="Proteomes" id="UP000826661"/>
    </source>
</evidence>
<protein>
    <submittedName>
        <fullName evidence="1">Uncharacterized protein</fullName>
    </submittedName>
</protein>
<gene>
    <name evidence="1" type="ORF">H0G86_003097</name>
</gene>
<reference evidence="1 2" key="1">
    <citation type="journal article" date="2021" name="BMC Genomics">
        <title>Telomere-to-telomere genome assembly of asparaginase-producing Trichoderma simmonsii.</title>
        <authorList>
            <person name="Chung D."/>
            <person name="Kwon Y.M."/>
            <person name="Yang Y."/>
        </authorList>
    </citation>
    <scope>NUCLEOTIDE SEQUENCE [LARGE SCALE GENOMIC DNA]</scope>
    <source>
        <strain evidence="1 2">GH-Sj1</strain>
    </source>
</reference>